<dbReference type="Proteomes" id="UP000247498">
    <property type="component" value="Unassembled WGS sequence"/>
</dbReference>
<dbReference type="GO" id="GO:0009190">
    <property type="term" value="P:cyclic nucleotide biosynthetic process"/>
    <property type="evidence" value="ECO:0007669"/>
    <property type="project" value="InterPro"/>
</dbReference>
<feature type="region of interest" description="Disordered" evidence="2">
    <location>
        <begin position="8"/>
        <end position="28"/>
    </location>
</feature>
<dbReference type="SUPFAM" id="SSF55073">
    <property type="entry name" value="Nucleotide cyclase"/>
    <property type="match status" value="2"/>
</dbReference>
<dbReference type="InterPro" id="IPR001054">
    <property type="entry name" value="A/G_cyclase"/>
</dbReference>
<feature type="transmembrane region" description="Helical" evidence="3">
    <location>
        <begin position="308"/>
        <end position="332"/>
    </location>
</feature>
<dbReference type="InterPro" id="IPR050697">
    <property type="entry name" value="Adenylyl/Guanylyl_Cyclase_3/4"/>
</dbReference>
<keyword evidence="3" id="KW-1133">Transmembrane helix</keyword>
<dbReference type="Gene3D" id="3.30.70.1230">
    <property type="entry name" value="Nucleotide cyclase"/>
    <property type="match status" value="2"/>
</dbReference>
<feature type="compositionally biased region" description="Gly residues" evidence="2">
    <location>
        <begin position="1647"/>
        <end position="1670"/>
    </location>
</feature>
<feature type="compositionally biased region" description="Pro residues" evidence="2">
    <location>
        <begin position="1352"/>
        <end position="1361"/>
    </location>
</feature>
<name>A0A2V0P558_9CHLO</name>
<feature type="compositionally biased region" description="Gly residues" evidence="2">
    <location>
        <begin position="1248"/>
        <end position="1261"/>
    </location>
</feature>
<dbReference type="InterPro" id="IPR032675">
    <property type="entry name" value="LRR_dom_sf"/>
</dbReference>
<dbReference type="GO" id="GO:0005930">
    <property type="term" value="C:axoneme"/>
    <property type="evidence" value="ECO:0007669"/>
    <property type="project" value="UniProtKB-SubCell"/>
</dbReference>
<feature type="region of interest" description="Disordered" evidence="2">
    <location>
        <begin position="985"/>
        <end position="1011"/>
    </location>
</feature>
<feature type="compositionally biased region" description="Gly residues" evidence="2">
    <location>
        <begin position="1679"/>
        <end position="1689"/>
    </location>
</feature>
<feature type="region of interest" description="Disordered" evidence="2">
    <location>
        <begin position="1100"/>
        <end position="1122"/>
    </location>
</feature>
<evidence type="ECO:0000313" key="6">
    <source>
        <dbReference type="Proteomes" id="UP000247498"/>
    </source>
</evidence>
<dbReference type="EMBL" id="BDRX01000055">
    <property type="protein sequence ID" value="GBF94709.1"/>
    <property type="molecule type" value="Genomic_DNA"/>
</dbReference>
<feature type="transmembrane region" description="Helical" evidence="3">
    <location>
        <begin position="31"/>
        <end position="49"/>
    </location>
</feature>
<feature type="region of interest" description="Disordered" evidence="2">
    <location>
        <begin position="1158"/>
        <end position="1185"/>
    </location>
</feature>
<proteinExistence type="predicted"/>
<accession>A0A2V0P558</accession>
<evidence type="ECO:0000259" key="4">
    <source>
        <dbReference type="SMART" id="SM00044"/>
    </source>
</evidence>
<dbReference type="InParanoid" id="A0A2V0P558"/>
<feature type="region of interest" description="Disordered" evidence="2">
    <location>
        <begin position="1239"/>
        <end position="1271"/>
    </location>
</feature>
<comment type="subcellular location">
    <subcellularLocation>
        <location evidence="1">Cytoplasm</location>
        <location evidence="1">Cytoskeleton</location>
        <location evidence="1">Cilium axoneme</location>
    </subcellularLocation>
</comment>
<reference evidence="5 6" key="1">
    <citation type="journal article" date="2018" name="Sci. Rep.">
        <title>Raphidocelis subcapitata (=Pseudokirchneriella subcapitata) provides an insight into genome evolution and environmental adaptations in the Sphaeropleales.</title>
        <authorList>
            <person name="Suzuki S."/>
            <person name="Yamaguchi H."/>
            <person name="Nakajima N."/>
            <person name="Kawachi M."/>
        </authorList>
    </citation>
    <scope>NUCLEOTIDE SEQUENCE [LARGE SCALE GENOMIC DNA]</scope>
    <source>
        <strain evidence="5 6">NIES-35</strain>
    </source>
</reference>
<feature type="domain" description="Guanylate cyclase" evidence="4">
    <location>
        <begin position="326"/>
        <end position="542"/>
    </location>
</feature>
<evidence type="ECO:0000256" key="2">
    <source>
        <dbReference type="SAM" id="MobiDB-lite"/>
    </source>
</evidence>
<feature type="compositionally biased region" description="Low complexity" evidence="2">
    <location>
        <begin position="1448"/>
        <end position="1464"/>
    </location>
</feature>
<dbReference type="SMART" id="SM00044">
    <property type="entry name" value="CYCc"/>
    <property type="match status" value="1"/>
</dbReference>
<dbReference type="OrthoDB" id="551218at2759"/>
<dbReference type="GO" id="GO:0035556">
    <property type="term" value="P:intracellular signal transduction"/>
    <property type="evidence" value="ECO:0007669"/>
    <property type="project" value="InterPro"/>
</dbReference>
<comment type="caution">
    <text evidence="5">The sequence shown here is derived from an EMBL/GenBank/DDBJ whole genome shotgun (WGS) entry which is preliminary data.</text>
</comment>
<feature type="region of interest" description="Disordered" evidence="2">
    <location>
        <begin position="1424"/>
        <end position="1468"/>
    </location>
</feature>
<evidence type="ECO:0000313" key="5">
    <source>
        <dbReference type="EMBL" id="GBF94709.1"/>
    </source>
</evidence>
<dbReference type="PANTHER" id="PTHR43081:SF1">
    <property type="entry name" value="ADENYLATE CYCLASE, TERMINAL-DIFFERENTIATION SPECIFIC"/>
    <property type="match status" value="1"/>
</dbReference>
<feature type="region of interest" description="Disordered" evidence="2">
    <location>
        <begin position="608"/>
        <end position="637"/>
    </location>
</feature>
<dbReference type="SUPFAM" id="SSF52058">
    <property type="entry name" value="L domain-like"/>
    <property type="match status" value="1"/>
</dbReference>
<keyword evidence="6" id="KW-1185">Reference proteome</keyword>
<evidence type="ECO:0000256" key="3">
    <source>
        <dbReference type="SAM" id="Phobius"/>
    </source>
</evidence>
<sequence length="1689" mass="171234">MDHIVEAVGGGGPTLGRRSCGSGHSRPPPAALGRAAALLLALLLVAASFPRPARAQKWKAALEAFTPAGDVPTQRAALLRLLNAVGRTDSRLLTDDAALVVGNPGIEPWGANSSYCTWWGVNCCGSTLTTSLELCQNGANSVSALHVAAVGLVGQLPDVFDDLPDVSLIDMAFNRGLSGTLPESIGRLRNLWLIDITGTSVTCSGILPPDLFTPGVKPPPGVEPACPLPGWLRFSEEYYFQANMLECPGVTFTQPRAAPQLLQRAFIGASTPEVFVESTFFNGTNCVSAEFGPGKLGMPVDPAMGIPIVVLVILVPSLAVSVGLVLLSVALMRYLRYLKRSHDAIHLTEGWKRRNPPGVISDGNDRVLREVTVVITDVEGSTELWEWDHGVMNIAQELHDNVMRDLISKYCGFEVTTEGDSFTIAFHDAFDAVSWALAMQQAMLDADWPEALLSHEKARVVLSTAGDSSRPGQLLFRGLRVRVAISTGIPTVVRMNEMTNTLTYGGPVMESAAALADLPAGGQVLLGPNTFSSIVPRLAEMGVRLLLTEGQHHAEAEAHDAGRKRWGLFGFGGGGGGGAQGIGARESVGGRRLHQWLSRGSSLAVSGRLFSGGPDAEAPSSETLNGKPRRQLSADAPFHDAPLPGAADNEHVPLVIDMGSHWLDGMQPLSQVNNPSALMGIRLTQIIARHLAPRAGHFPPLKTFRSVYPSYFEAPSAADALLPDGMVFKGGALPDVTIAFCAPDSMRPLEALSERLAKDALDMYSSVVRTTLTACRGYECQEKDGIFMLVFGDVVSAVEWACVLQVALLRVHWSPELLRAPVCAEVCDEGGEVVFRGVRAKIGLYKGDITRIIPHRATGRADFFGPPVNRAARFLSAAAPGQVLAERRLVEEAVALWEAGVVPPPPWRAAAAPGGGADAVAGAGAAAAPAAAAAAAASAAAREGSPQRRGVPRISSGGAARLGAAASKVLSGVLEESTVAAVAAGSEGGQQPAGKSFSFVGGAQQQQQQQQQQGQVRVAIAEAEARRLNASGSISFGRHGSSASAAAAAAASADAKAGAAGAAPEAGREAGGGGRSFGRVPTLAAGLALPVEGEEEAAAAAAAARRRSDELPPSPFLRGVPTSILAPGDGAATAAAAADGAAAAPREPRAALRVQFSGPVDPSEKAGGPAGAPALRTPSAPPSSIRRAGLSFLGVGVAAPGAAPTAAAPPPPPLRGFASEGAAFASDVDESMVGFDDAASEADDDAGSDGGGERGGAGPGDPSGRRHSDWRHLLGGGLFPYRRGASISDGSGVASPAAAAAAAAAAVVAAEAEAEAGPAAAAGAAAAAGGPPALPPAGSPGGTRHLSFLGPGPGPAAPPRALPRGGGGSAGASGSARRAAGMYGLISALQGGGPESGPAPAAAAAAAAAAAGASDEDLRLRGAAVRVPSVPQLPPAPLGDPRGRRRSSGSQPQQEEGESGSPGRLPGRIRRLHSVGSATGEDAPTAAALARLRAGSVRPGSSGAWAVVRGALPGLAARLESGQALTGGLPLEALAHMHLSYRLSKNNSYMLQALSGRGLLSQRPLRVRAGLQVHALGTWTFKGISGEHSVVQLLPAQLAARLYLSEPKRSSKAACVHAESGLLYEGTVEMVNVDAILFDPSSLDAAGGGGGGGGGSGPAGGGSGPGGGSGDRSRHGERSVGGGGGGGAA</sequence>
<organism evidence="5 6">
    <name type="scientific">Raphidocelis subcapitata</name>
    <dbReference type="NCBI Taxonomy" id="307507"/>
    <lineage>
        <taxon>Eukaryota</taxon>
        <taxon>Viridiplantae</taxon>
        <taxon>Chlorophyta</taxon>
        <taxon>core chlorophytes</taxon>
        <taxon>Chlorophyceae</taxon>
        <taxon>CS clade</taxon>
        <taxon>Sphaeropleales</taxon>
        <taxon>Selenastraceae</taxon>
        <taxon>Raphidocelis</taxon>
    </lineage>
</organism>
<keyword evidence="3" id="KW-0812">Transmembrane</keyword>
<protein>
    <submittedName>
        <fullName evidence="5">Adenylate cyclase</fullName>
    </submittedName>
</protein>
<dbReference type="STRING" id="307507.A0A2V0P558"/>
<feature type="region of interest" description="Disordered" evidence="2">
    <location>
        <begin position="1325"/>
        <end position="1375"/>
    </location>
</feature>
<evidence type="ECO:0000256" key="1">
    <source>
        <dbReference type="ARBA" id="ARBA00004430"/>
    </source>
</evidence>
<dbReference type="Pfam" id="PF00211">
    <property type="entry name" value="Guanylate_cyc"/>
    <property type="match status" value="1"/>
</dbReference>
<gene>
    <name evidence="5" type="ORF">Rsub_07592</name>
</gene>
<dbReference type="PANTHER" id="PTHR43081">
    <property type="entry name" value="ADENYLATE CYCLASE, TERMINAL-DIFFERENTIATION SPECIFIC-RELATED"/>
    <property type="match status" value="1"/>
</dbReference>
<dbReference type="Gene3D" id="3.80.10.10">
    <property type="entry name" value="Ribonuclease Inhibitor"/>
    <property type="match status" value="1"/>
</dbReference>
<feature type="region of interest" description="Disordered" evidence="2">
    <location>
        <begin position="1647"/>
        <end position="1689"/>
    </location>
</feature>
<keyword evidence="3" id="KW-0472">Membrane</keyword>
<dbReference type="InterPro" id="IPR029787">
    <property type="entry name" value="Nucleotide_cyclase"/>
</dbReference>